<accession>A0A834HT46</accession>
<dbReference type="OrthoDB" id="6766063at2759"/>
<feature type="transmembrane region" description="Helical" evidence="1">
    <location>
        <begin position="58"/>
        <end position="78"/>
    </location>
</feature>
<organism evidence="2 3">
    <name type="scientific">Rhynchophorus ferrugineus</name>
    <name type="common">Red palm weevil</name>
    <name type="synonym">Curculio ferrugineus</name>
    <dbReference type="NCBI Taxonomy" id="354439"/>
    <lineage>
        <taxon>Eukaryota</taxon>
        <taxon>Metazoa</taxon>
        <taxon>Ecdysozoa</taxon>
        <taxon>Arthropoda</taxon>
        <taxon>Hexapoda</taxon>
        <taxon>Insecta</taxon>
        <taxon>Pterygota</taxon>
        <taxon>Neoptera</taxon>
        <taxon>Endopterygota</taxon>
        <taxon>Coleoptera</taxon>
        <taxon>Polyphaga</taxon>
        <taxon>Cucujiformia</taxon>
        <taxon>Curculionidae</taxon>
        <taxon>Dryophthorinae</taxon>
        <taxon>Rhynchophorus</taxon>
    </lineage>
</organism>
<dbReference type="AlphaFoldDB" id="A0A834HT46"/>
<name>A0A834HT46_RHYFE</name>
<dbReference type="Proteomes" id="UP000625711">
    <property type="component" value="Unassembled WGS sequence"/>
</dbReference>
<keyword evidence="1" id="KW-1133">Transmembrane helix</keyword>
<reference evidence="2" key="1">
    <citation type="submission" date="2020-08" db="EMBL/GenBank/DDBJ databases">
        <title>Genome sequencing and assembly of the red palm weevil Rhynchophorus ferrugineus.</title>
        <authorList>
            <person name="Dias G.B."/>
            <person name="Bergman C.M."/>
            <person name="Manee M."/>
        </authorList>
    </citation>
    <scope>NUCLEOTIDE SEQUENCE</scope>
    <source>
        <strain evidence="2">AA-2017</strain>
        <tissue evidence="2">Whole larva</tissue>
    </source>
</reference>
<proteinExistence type="predicted"/>
<protein>
    <submittedName>
        <fullName evidence="2">Uncharacterized protein</fullName>
    </submittedName>
</protein>
<evidence type="ECO:0000256" key="1">
    <source>
        <dbReference type="SAM" id="Phobius"/>
    </source>
</evidence>
<dbReference type="EMBL" id="JAACXV010014476">
    <property type="protein sequence ID" value="KAF7267008.1"/>
    <property type="molecule type" value="Genomic_DNA"/>
</dbReference>
<evidence type="ECO:0000313" key="3">
    <source>
        <dbReference type="Proteomes" id="UP000625711"/>
    </source>
</evidence>
<keyword evidence="3" id="KW-1185">Reference proteome</keyword>
<keyword evidence="1" id="KW-0472">Membrane</keyword>
<evidence type="ECO:0000313" key="2">
    <source>
        <dbReference type="EMBL" id="KAF7267008.1"/>
    </source>
</evidence>
<keyword evidence="1" id="KW-0812">Transmembrane</keyword>
<comment type="caution">
    <text evidence="2">The sequence shown here is derived from an EMBL/GenBank/DDBJ whole genome shotgun (WGS) entry which is preliminary data.</text>
</comment>
<sequence length="155" mass="17017">MLGFKGSMKKQWTSFLTSLKNHVDETGLFIVQSKIVKVIGLRDKGQVSSLTAAERGSLVGMVSAMSASGIFIPLLLIFPRKNITQTLTKVAPPGSIGRCHPSRWIEANLFTYSIEALPVLLILDGHYSRIRNLDILIAANNVTITNLPPHLTHKI</sequence>
<gene>
    <name evidence="2" type="ORF">GWI33_019714</name>
</gene>